<gene>
    <name evidence="3" type="ORF">Fcan01_22056</name>
</gene>
<dbReference type="PANTHER" id="PTHR46289">
    <property type="entry name" value="52 KDA REPRESSOR OF THE INHIBITOR OF THE PROTEIN KINASE-LIKE PROTEIN-RELATED"/>
    <property type="match status" value="1"/>
</dbReference>
<dbReference type="InterPro" id="IPR052958">
    <property type="entry name" value="IFN-induced_PKR_regulator"/>
</dbReference>
<dbReference type="PANTHER" id="PTHR46289:SF14">
    <property type="entry name" value="DUF4371 DOMAIN-CONTAINING PROTEIN"/>
    <property type="match status" value="1"/>
</dbReference>
<dbReference type="InterPro" id="IPR012337">
    <property type="entry name" value="RNaseH-like_sf"/>
</dbReference>
<evidence type="ECO:0000313" key="3">
    <source>
        <dbReference type="EMBL" id="OXA43261.1"/>
    </source>
</evidence>
<feature type="region of interest" description="Disordered" evidence="1">
    <location>
        <begin position="1"/>
        <end position="40"/>
    </location>
</feature>
<keyword evidence="4" id="KW-1185">Reference proteome</keyword>
<dbReference type="STRING" id="158441.A0A226DFA9"/>
<name>A0A226DFA9_FOLCA</name>
<dbReference type="OrthoDB" id="6611240at2759"/>
<dbReference type="InterPro" id="IPR008906">
    <property type="entry name" value="HATC_C_dom"/>
</dbReference>
<sequence>MESVFDSDPGDISKDKNGKPVQPNLQSFPKTLIGGKNRGFNSSCKKYRFEDIERTSRHQTEETSSKYLKQKCPDLAKNVESMPGNAKYIDHHIQNEIIELSGKLTRDIKEVIGLIQAIYNYQSQSVRRSEYFKDAQAMIGYDKILELPKSCDTRWSSQKNGISYFHNRLDSVILALENISENGKPADLAECKGFLHQLKSFRTLLLIVILDQVLGHTNALSEYLQCSDLVYTRAINLCEATITTLSEMRNELMFNDLWKSAEALSHKVFVEVPDPNCVPVSKRRKTVRSKYLIDSFVCATTGSRCTEAGTIEQELRGVYYEVLDRFIQEMKRRLMDYSEILRGLSASDPLNEDFLNAEKVLNFCASFIRFNFNVDSLKAQLPVARNLIKAEKIDRTTKCYEYLQFMSDGFPDLIKYFALVLTFPVSSATAERSFSTLNRVKSFLRTTMQETRTSSLTILSTNRDLSSKLRENPMIVVDEFGKNPKRRLEFLL</sequence>
<evidence type="ECO:0000256" key="1">
    <source>
        <dbReference type="SAM" id="MobiDB-lite"/>
    </source>
</evidence>
<proteinExistence type="predicted"/>
<dbReference type="Pfam" id="PF05699">
    <property type="entry name" value="Dimer_Tnp_hAT"/>
    <property type="match status" value="1"/>
</dbReference>
<reference evidence="3 4" key="1">
    <citation type="submission" date="2015-12" db="EMBL/GenBank/DDBJ databases">
        <title>The genome of Folsomia candida.</title>
        <authorList>
            <person name="Faddeeva A."/>
            <person name="Derks M.F."/>
            <person name="Anvar Y."/>
            <person name="Smit S."/>
            <person name="Van Straalen N."/>
            <person name="Roelofs D."/>
        </authorList>
    </citation>
    <scope>NUCLEOTIDE SEQUENCE [LARGE SCALE GENOMIC DNA]</scope>
    <source>
        <strain evidence="3 4">VU population</strain>
        <tissue evidence="3">Whole body</tissue>
    </source>
</reference>
<comment type="caution">
    <text evidence="3">The sequence shown here is derived from an EMBL/GenBank/DDBJ whole genome shotgun (WGS) entry which is preliminary data.</text>
</comment>
<dbReference type="GO" id="GO:0046983">
    <property type="term" value="F:protein dimerization activity"/>
    <property type="evidence" value="ECO:0007669"/>
    <property type="project" value="InterPro"/>
</dbReference>
<evidence type="ECO:0000313" key="4">
    <source>
        <dbReference type="Proteomes" id="UP000198287"/>
    </source>
</evidence>
<evidence type="ECO:0000259" key="2">
    <source>
        <dbReference type="Pfam" id="PF05699"/>
    </source>
</evidence>
<organism evidence="3 4">
    <name type="scientific">Folsomia candida</name>
    <name type="common">Springtail</name>
    <dbReference type="NCBI Taxonomy" id="158441"/>
    <lineage>
        <taxon>Eukaryota</taxon>
        <taxon>Metazoa</taxon>
        <taxon>Ecdysozoa</taxon>
        <taxon>Arthropoda</taxon>
        <taxon>Hexapoda</taxon>
        <taxon>Collembola</taxon>
        <taxon>Entomobryomorpha</taxon>
        <taxon>Isotomoidea</taxon>
        <taxon>Isotomidae</taxon>
        <taxon>Proisotominae</taxon>
        <taxon>Folsomia</taxon>
    </lineage>
</organism>
<dbReference type="AlphaFoldDB" id="A0A226DFA9"/>
<dbReference type="Proteomes" id="UP000198287">
    <property type="component" value="Unassembled WGS sequence"/>
</dbReference>
<dbReference type="SUPFAM" id="SSF53098">
    <property type="entry name" value="Ribonuclease H-like"/>
    <property type="match status" value="1"/>
</dbReference>
<feature type="domain" description="HAT C-terminal dimerisation" evidence="2">
    <location>
        <begin position="390"/>
        <end position="465"/>
    </location>
</feature>
<accession>A0A226DFA9</accession>
<dbReference type="OMA" id="EVECKLI"/>
<dbReference type="EMBL" id="LNIX01000023">
    <property type="protein sequence ID" value="OXA43261.1"/>
    <property type="molecule type" value="Genomic_DNA"/>
</dbReference>
<protein>
    <submittedName>
        <fullName evidence="3">Zinc finger MYM-type protein 1</fullName>
    </submittedName>
</protein>